<reference evidence="4" key="1">
    <citation type="journal article" date="2019" name="Int. J. Syst. Evol. Microbiol.">
        <title>The Global Catalogue of Microorganisms (GCM) 10K type strain sequencing project: providing services to taxonomists for standard genome sequencing and annotation.</title>
        <authorList>
            <consortium name="The Broad Institute Genomics Platform"/>
            <consortium name="The Broad Institute Genome Sequencing Center for Infectious Disease"/>
            <person name="Wu L."/>
            <person name="Ma J."/>
        </authorList>
    </citation>
    <scope>NUCLEOTIDE SEQUENCE [LARGE SCALE GENOMIC DNA]</scope>
    <source>
        <strain evidence="4">CGMCC 4.7400</strain>
    </source>
</reference>
<accession>A0ABW2WL70</accession>
<keyword evidence="4" id="KW-1185">Reference proteome</keyword>
<evidence type="ECO:0008006" key="5">
    <source>
        <dbReference type="Google" id="ProtNLM"/>
    </source>
</evidence>
<comment type="caution">
    <text evidence="3">The sequence shown here is derived from an EMBL/GenBank/DDBJ whole genome shotgun (WGS) entry which is preliminary data.</text>
</comment>
<evidence type="ECO:0000313" key="4">
    <source>
        <dbReference type="Proteomes" id="UP001597023"/>
    </source>
</evidence>
<name>A0ABW2WL70_9ACTN</name>
<feature type="signal peptide" evidence="2">
    <location>
        <begin position="1"/>
        <end position="26"/>
    </location>
</feature>
<dbReference type="PROSITE" id="PS51257">
    <property type="entry name" value="PROKAR_LIPOPROTEIN"/>
    <property type="match status" value="1"/>
</dbReference>
<feature type="region of interest" description="Disordered" evidence="1">
    <location>
        <begin position="102"/>
        <end position="200"/>
    </location>
</feature>
<feature type="compositionally biased region" description="Low complexity" evidence="1">
    <location>
        <begin position="123"/>
        <end position="134"/>
    </location>
</feature>
<dbReference type="Proteomes" id="UP001597023">
    <property type="component" value="Unassembled WGS sequence"/>
</dbReference>
<feature type="chain" id="PRO_5045732551" description="Lipoprotein" evidence="2">
    <location>
        <begin position="27"/>
        <end position="237"/>
    </location>
</feature>
<evidence type="ECO:0000256" key="2">
    <source>
        <dbReference type="SAM" id="SignalP"/>
    </source>
</evidence>
<evidence type="ECO:0000313" key="3">
    <source>
        <dbReference type="EMBL" id="MFD0318696.1"/>
    </source>
</evidence>
<proteinExistence type="predicted"/>
<protein>
    <recommendedName>
        <fullName evidence="5">Lipoprotein</fullName>
    </recommendedName>
</protein>
<dbReference type="RefSeq" id="WP_381616114.1">
    <property type="nucleotide sequence ID" value="NZ_JBHTEB010000001.1"/>
</dbReference>
<keyword evidence="2" id="KW-0732">Signal</keyword>
<organism evidence="3 4">
    <name type="scientific">Streptomyces flavalbus</name>
    <dbReference type="NCBI Taxonomy" id="2665155"/>
    <lineage>
        <taxon>Bacteria</taxon>
        <taxon>Bacillati</taxon>
        <taxon>Actinomycetota</taxon>
        <taxon>Actinomycetes</taxon>
        <taxon>Kitasatosporales</taxon>
        <taxon>Streptomycetaceae</taxon>
        <taxon>Streptomyces</taxon>
    </lineage>
</organism>
<evidence type="ECO:0000256" key="1">
    <source>
        <dbReference type="SAM" id="MobiDB-lite"/>
    </source>
</evidence>
<gene>
    <name evidence="3" type="ORF">ACFQZ6_31705</name>
</gene>
<sequence length="237" mass="24906">MRAIRVASAALLGISALSSCAPAAMAKGDDNVTPFGFSVMPSTIAAGGQVSLRVEREGGGCRGVANVTSGVFDTVTIRPGQDRANAVVDQDARPGATYRVTFTCDGVSGSTDLTIAGGRPTEHPQQPHQQGQEQEPPPPREHQDEQTREPGQHEKHEQSEQSEQQPRQPEQPEHSEQQRHHQPAPESGVPQKGVHAGEGGTLAGLDLREIGLGLALVTGSVGAAYHLSRRRSGADGA</sequence>
<feature type="compositionally biased region" description="Basic and acidic residues" evidence="1">
    <location>
        <begin position="138"/>
        <end position="159"/>
    </location>
</feature>
<feature type="compositionally biased region" description="Basic and acidic residues" evidence="1">
    <location>
        <begin position="170"/>
        <end position="179"/>
    </location>
</feature>
<dbReference type="EMBL" id="JBHTEB010000001">
    <property type="protein sequence ID" value="MFD0318696.1"/>
    <property type="molecule type" value="Genomic_DNA"/>
</dbReference>